<dbReference type="RefSeq" id="WP_139305560.1">
    <property type="nucleotide sequence ID" value="NZ_FNWO01000007.1"/>
</dbReference>
<protein>
    <submittedName>
        <fullName evidence="1">Uncharacterized protein</fullName>
    </submittedName>
</protein>
<accession>A0A1H6HWU4</accession>
<evidence type="ECO:0000313" key="1">
    <source>
        <dbReference type="EMBL" id="SEH38662.1"/>
    </source>
</evidence>
<dbReference type="AlphaFoldDB" id="A0A1H6HWU4"/>
<dbReference type="EMBL" id="FNWO01000007">
    <property type="protein sequence ID" value="SEH38662.1"/>
    <property type="molecule type" value="Genomic_DNA"/>
</dbReference>
<dbReference type="Proteomes" id="UP000182983">
    <property type="component" value="Unassembled WGS sequence"/>
</dbReference>
<gene>
    <name evidence="1" type="ORF">SAMN04244559_02081</name>
</gene>
<sequence>MSAENADGKPFDQFLITSTGGDVFSVWREEDGSMGVEHPDGHSQKVRSLAEALEPWAELVEALESYRERTKVAA</sequence>
<reference evidence="2" key="1">
    <citation type="submission" date="2016-10" db="EMBL/GenBank/DDBJ databases">
        <authorList>
            <person name="Varghese N."/>
            <person name="Submissions S."/>
        </authorList>
    </citation>
    <scope>NUCLEOTIDE SEQUENCE [LARGE SCALE GENOMIC DNA]</scope>
    <source>
        <strain evidence="2">DSM 13234</strain>
    </source>
</reference>
<name>A0A1H6HWU4_MAGFU</name>
<proteinExistence type="predicted"/>
<keyword evidence="2" id="KW-1185">Reference proteome</keyword>
<organism evidence="1 2">
    <name type="scientific">Magnetospirillum fulvum</name>
    <name type="common">Rhodospirillum fulvum</name>
    <dbReference type="NCBI Taxonomy" id="1082"/>
    <lineage>
        <taxon>Bacteria</taxon>
        <taxon>Pseudomonadati</taxon>
        <taxon>Pseudomonadota</taxon>
        <taxon>Alphaproteobacteria</taxon>
        <taxon>Rhodospirillales</taxon>
        <taxon>Rhodospirillaceae</taxon>
        <taxon>Magnetospirillum</taxon>
    </lineage>
</organism>
<evidence type="ECO:0000313" key="2">
    <source>
        <dbReference type="Proteomes" id="UP000182983"/>
    </source>
</evidence>